<dbReference type="EMBL" id="JAJUOL010000830">
    <property type="protein sequence ID" value="MCH3853289.1"/>
    <property type="molecule type" value="Genomic_DNA"/>
</dbReference>
<gene>
    <name evidence="2" type="ORF">LZC39_14455</name>
</gene>
<comment type="caution">
    <text evidence="2">The sequence shown here is derived from an EMBL/GenBank/DDBJ whole genome shotgun (WGS) entry which is preliminary data.</text>
</comment>
<keyword evidence="2" id="KW-0067">ATP-binding</keyword>
<accession>A0AAW5EKN9</accession>
<dbReference type="PANTHER" id="PTHR42855:SF2">
    <property type="entry name" value="DRUG RESISTANCE ABC TRANSPORTER,ATP-BINDING PROTEIN"/>
    <property type="match status" value="1"/>
</dbReference>
<dbReference type="InterPro" id="IPR051309">
    <property type="entry name" value="ABCF_ATPase"/>
</dbReference>
<dbReference type="SUPFAM" id="SSF52540">
    <property type="entry name" value="P-loop containing nucleoside triphosphate hydrolases"/>
    <property type="match status" value="1"/>
</dbReference>
<feature type="non-terminal residue" evidence="2">
    <location>
        <position position="130"/>
    </location>
</feature>
<feature type="domain" description="ABC transporter" evidence="1">
    <location>
        <begin position="45"/>
        <end position="88"/>
    </location>
</feature>
<evidence type="ECO:0000313" key="2">
    <source>
        <dbReference type="EMBL" id="MCH3853289.1"/>
    </source>
</evidence>
<sequence>KLELEEIKISSRRDPSIVFRTNREIGNEVLELKGISKAYDKELFSNLELKIEKNDKIALIGANGVGKSTLAKIIANAIAPDSGSIHLGATIELGYFPQDTSNLICENLKLYEWLMSEKFKDLDEIRKCLG</sequence>
<dbReference type="GO" id="GO:0016887">
    <property type="term" value="F:ATP hydrolysis activity"/>
    <property type="evidence" value="ECO:0007669"/>
    <property type="project" value="InterPro"/>
</dbReference>
<dbReference type="Pfam" id="PF00005">
    <property type="entry name" value="ABC_tran"/>
    <property type="match status" value="1"/>
</dbReference>
<proteinExistence type="predicted"/>
<reference evidence="2" key="1">
    <citation type="submission" date="2021-12" db="EMBL/GenBank/DDBJ databases">
        <title>Prevalence of phenicol resistance gene fexA in Campylobacter isolated from poultry supply chain.</title>
        <authorList>
            <person name="Tang B."/>
            <person name="Zheng X."/>
            <person name="Lin J."/>
            <person name="Lin R."/>
            <person name="Yang H."/>
            <person name="Shen Z."/>
            <person name="Xia F."/>
        </authorList>
    </citation>
    <scope>NUCLEOTIDE SEQUENCE</scope>
    <source>
        <strain evidence="2">CJHN2011004</strain>
    </source>
</reference>
<keyword evidence="2" id="KW-0547">Nucleotide-binding</keyword>
<dbReference type="Proteomes" id="UP001199644">
    <property type="component" value="Unassembled WGS sequence"/>
</dbReference>
<dbReference type="PANTHER" id="PTHR42855">
    <property type="entry name" value="ABC TRANSPORTER ATP-BINDING SUBUNIT"/>
    <property type="match status" value="1"/>
</dbReference>
<evidence type="ECO:0000313" key="3">
    <source>
        <dbReference type="Proteomes" id="UP001199644"/>
    </source>
</evidence>
<organism evidence="2 3">
    <name type="scientific">Campylobacter jejuni</name>
    <dbReference type="NCBI Taxonomy" id="197"/>
    <lineage>
        <taxon>Bacteria</taxon>
        <taxon>Pseudomonadati</taxon>
        <taxon>Campylobacterota</taxon>
        <taxon>Epsilonproteobacteria</taxon>
        <taxon>Campylobacterales</taxon>
        <taxon>Campylobacteraceae</taxon>
        <taxon>Campylobacter</taxon>
    </lineage>
</organism>
<evidence type="ECO:0000259" key="1">
    <source>
        <dbReference type="Pfam" id="PF00005"/>
    </source>
</evidence>
<feature type="non-terminal residue" evidence="2">
    <location>
        <position position="1"/>
    </location>
</feature>
<dbReference type="Gene3D" id="3.40.50.300">
    <property type="entry name" value="P-loop containing nucleotide triphosphate hydrolases"/>
    <property type="match status" value="1"/>
</dbReference>
<dbReference type="InterPro" id="IPR003439">
    <property type="entry name" value="ABC_transporter-like_ATP-bd"/>
</dbReference>
<name>A0AAW5EKN9_CAMJU</name>
<dbReference type="RefSeq" id="WP_240381866.1">
    <property type="nucleotide sequence ID" value="NZ_JAJUOL010000830.1"/>
</dbReference>
<dbReference type="AlphaFoldDB" id="A0AAW5EKN9"/>
<dbReference type="InterPro" id="IPR027417">
    <property type="entry name" value="P-loop_NTPase"/>
</dbReference>
<protein>
    <submittedName>
        <fullName evidence="2">ATP-binding cassette domain-containing protein</fullName>
    </submittedName>
</protein>
<dbReference type="GO" id="GO:0005524">
    <property type="term" value="F:ATP binding"/>
    <property type="evidence" value="ECO:0007669"/>
    <property type="project" value="UniProtKB-KW"/>
</dbReference>